<sequence>MKFVRNALLTLSSASLLLGTVACSSAPPILNQAMMQNPGLMRANSAVQTVSTPRAKQETPLVQNRNVKVPVSRFDTLADQHKNTRFAADNTFKKLAAPRSPFDTPFGELPFRTFNDLVDYVRYGYSTTYEDYKYMNDNYARNHFNRYINGAYRDVQGLYKASRDEMKRFIMLDVLANSIEIDSRPIPYEDVHNPPAQQEYKMFPTAAAQLMPTFGEIVSYNRNSYDVNYQRWDMYKAARYYQANYSRVFGLIMQYGPSKQEAWRMVHREISSYASY</sequence>
<dbReference type="PROSITE" id="PS51257">
    <property type="entry name" value="PROKAR_LIPOPROTEIN"/>
    <property type="match status" value="1"/>
</dbReference>
<organism evidence="2 3">
    <name type="scientific">bacterium (Candidatus Blackallbacteria) CG17_big_fil_post_rev_8_21_14_2_50_48_46</name>
    <dbReference type="NCBI Taxonomy" id="2014261"/>
    <lineage>
        <taxon>Bacteria</taxon>
        <taxon>Candidatus Blackallbacteria</taxon>
    </lineage>
</organism>
<evidence type="ECO:0000313" key="2">
    <source>
        <dbReference type="EMBL" id="PIW16028.1"/>
    </source>
</evidence>
<name>A0A2M7G2K0_9BACT</name>
<dbReference type="Proteomes" id="UP000231019">
    <property type="component" value="Unassembled WGS sequence"/>
</dbReference>
<feature type="chain" id="PRO_5014656638" evidence="1">
    <location>
        <begin position="27"/>
        <end position="276"/>
    </location>
</feature>
<accession>A0A2M7G2K0</accession>
<feature type="signal peptide" evidence="1">
    <location>
        <begin position="1"/>
        <end position="26"/>
    </location>
</feature>
<keyword evidence="1" id="KW-0732">Signal</keyword>
<reference evidence="2 3" key="1">
    <citation type="submission" date="2017-09" db="EMBL/GenBank/DDBJ databases">
        <title>Depth-based differentiation of microbial function through sediment-hosted aquifers and enrichment of novel symbionts in the deep terrestrial subsurface.</title>
        <authorList>
            <person name="Probst A.J."/>
            <person name="Ladd B."/>
            <person name="Jarett J.K."/>
            <person name="Geller-Mcgrath D.E."/>
            <person name="Sieber C.M."/>
            <person name="Emerson J.B."/>
            <person name="Anantharaman K."/>
            <person name="Thomas B.C."/>
            <person name="Malmstrom R."/>
            <person name="Stieglmeier M."/>
            <person name="Klingl A."/>
            <person name="Woyke T."/>
            <person name="Ryan C.M."/>
            <person name="Banfield J.F."/>
        </authorList>
    </citation>
    <scope>NUCLEOTIDE SEQUENCE [LARGE SCALE GENOMIC DNA]</scope>
    <source>
        <strain evidence="2">CG17_big_fil_post_rev_8_21_14_2_50_48_46</strain>
    </source>
</reference>
<evidence type="ECO:0000313" key="3">
    <source>
        <dbReference type="Proteomes" id="UP000231019"/>
    </source>
</evidence>
<gene>
    <name evidence="2" type="ORF">COW36_15055</name>
</gene>
<dbReference type="EMBL" id="PFFQ01000041">
    <property type="protein sequence ID" value="PIW16028.1"/>
    <property type="molecule type" value="Genomic_DNA"/>
</dbReference>
<dbReference type="AlphaFoldDB" id="A0A2M7G2K0"/>
<evidence type="ECO:0000256" key="1">
    <source>
        <dbReference type="SAM" id="SignalP"/>
    </source>
</evidence>
<protein>
    <submittedName>
        <fullName evidence="2">Uncharacterized protein</fullName>
    </submittedName>
</protein>
<comment type="caution">
    <text evidence="2">The sequence shown here is derived from an EMBL/GenBank/DDBJ whole genome shotgun (WGS) entry which is preliminary data.</text>
</comment>
<proteinExistence type="predicted"/>